<dbReference type="InterPro" id="IPR032508">
    <property type="entry name" value="FecR_C"/>
</dbReference>
<dbReference type="Gene3D" id="3.55.50.30">
    <property type="match status" value="1"/>
</dbReference>
<evidence type="ECO:0000313" key="4">
    <source>
        <dbReference type="EMBL" id="KDE38786.1"/>
    </source>
</evidence>
<dbReference type="AlphaFoldDB" id="A0A063Y1Z0"/>
<dbReference type="Pfam" id="PF16344">
    <property type="entry name" value="FecR_C"/>
    <property type="match status" value="1"/>
</dbReference>
<feature type="domain" description="Protein FecR C-terminal" evidence="3">
    <location>
        <begin position="280"/>
        <end position="337"/>
    </location>
</feature>
<name>A0A063Y1Z0_9GAMM</name>
<protein>
    <submittedName>
        <fullName evidence="4">Iron siderophore sensor protein</fullName>
    </submittedName>
</protein>
<dbReference type="Pfam" id="PF04773">
    <property type="entry name" value="FecR"/>
    <property type="match status" value="1"/>
</dbReference>
<dbReference type="Pfam" id="PF16220">
    <property type="entry name" value="DUF4880"/>
    <property type="match status" value="1"/>
</dbReference>
<dbReference type="PANTHER" id="PTHR30273">
    <property type="entry name" value="PERIPLASMIC SIGNAL SENSOR AND SIGMA FACTOR ACTIVATOR FECR-RELATED"/>
    <property type="match status" value="1"/>
</dbReference>
<dbReference type="EMBL" id="JMSZ01000036">
    <property type="protein sequence ID" value="KDE38786.1"/>
    <property type="molecule type" value="Genomic_DNA"/>
</dbReference>
<dbReference type="PIRSF" id="PIRSF018266">
    <property type="entry name" value="FecR"/>
    <property type="match status" value="1"/>
</dbReference>
<dbReference type="RefSeq" id="WP_036549121.1">
    <property type="nucleotide sequence ID" value="NZ_JMSZ01000036.1"/>
</dbReference>
<comment type="caution">
    <text evidence="4">The sequence shown here is derived from an EMBL/GenBank/DDBJ whole genome shotgun (WGS) entry which is preliminary data.</text>
</comment>
<dbReference type="InterPro" id="IPR006860">
    <property type="entry name" value="FecR"/>
</dbReference>
<dbReference type="Proteomes" id="UP000027318">
    <property type="component" value="Unassembled WGS sequence"/>
</dbReference>
<dbReference type="PANTHER" id="PTHR30273:SF2">
    <property type="entry name" value="PROTEIN FECR"/>
    <property type="match status" value="1"/>
</dbReference>
<proteinExistence type="predicted"/>
<feature type="domain" description="FecR protein" evidence="1">
    <location>
        <begin position="142"/>
        <end position="234"/>
    </location>
</feature>
<dbReference type="STRING" id="267850.ADINL_2687"/>
<sequence length="349" mass="39205">MNSDRLTLMDELPDTLLEEAAIWQARLREANLNSSSGRKLRADFNQWLLEDTRNRAAFAEMESLWLALEAPLEQVIAEELPAHNINTNSSANATHDSACQMTTRHGFLRMQSQGLALASCLVLAILVTFGWQQDWLTRWQSDYITLVGEKMPIVTEDNSHIVLNTNTALAKDYNTLERRIRLLKGEAWFEVAANDNRPFIVSTSHGSVKVTGTHFNVRLMNDVAIISLDEGRVELLTPNMQQDAAVILLPGQQAVLSGRHISTPAPFDRTAVTAWLRDQLVFYNTPLGDVVDTLNRHRQGRIVITSNELKNLKISGIFSTNTPDSVLEVITNTLPINQIRLTDYLVLLH</sequence>
<evidence type="ECO:0000259" key="1">
    <source>
        <dbReference type="Pfam" id="PF04773"/>
    </source>
</evidence>
<dbReference type="InterPro" id="IPR012373">
    <property type="entry name" value="Ferrdict_sens_TM"/>
</dbReference>
<evidence type="ECO:0000313" key="5">
    <source>
        <dbReference type="Proteomes" id="UP000027318"/>
    </source>
</evidence>
<evidence type="ECO:0000259" key="2">
    <source>
        <dbReference type="Pfam" id="PF16220"/>
    </source>
</evidence>
<gene>
    <name evidence="4" type="ORF">ADINL_2687</name>
</gene>
<keyword evidence="5" id="KW-1185">Reference proteome</keyword>
<evidence type="ECO:0000259" key="3">
    <source>
        <dbReference type="Pfam" id="PF16344"/>
    </source>
</evidence>
<dbReference type="OrthoDB" id="7032198at2"/>
<feature type="domain" description="FecR N-terminal" evidence="2">
    <location>
        <begin position="18"/>
        <end position="64"/>
    </location>
</feature>
<dbReference type="Gene3D" id="2.60.120.1440">
    <property type="match status" value="1"/>
</dbReference>
<accession>A0A063Y1Z0</accession>
<reference evidence="4 5" key="1">
    <citation type="journal article" date="2005" name="Int. J. Syst. Evol. Microbiol.">
        <title>Nitrincola lacisaponensis gen. nov., sp. nov., a novel alkaliphilic bacterium isolated from an alkaline, saline lake.</title>
        <authorList>
            <person name="Dimitriu P.A."/>
            <person name="Shukla S.K."/>
            <person name="Conradt J."/>
            <person name="Marquez M.C."/>
            <person name="Ventosa A."/>
            <person name="Maglia A."/>
            <person name="Peyton B.M."/>
            <person name="Pinkart H.C."/>
            <person name="Mormile M.R."/>
        </authorList>
    </citation>
    <scope>NUCLEOTIDE SEQUENCE [LARGE SCALE GENOMIC DNA]</scope>
    <source>
        <strain evidence="4 5">4CA</strain>
    </source>
</reference>
<dbReference type="GO" id="GO:0016989">
    <property type="term" value="F:sigma factor antagonist activity"/>
    <property type="evidence" value="ECO:0007669"/>
    <property type="project" value="TreeGrafter"/>
</dbReference>
<dbReference type="InterPro" id="IPR032623">
    <property type="entry name" value="FecR_N"/>
</dbReference>
<organism evidence="4 5">
    <name type="scientific">Nitrincola lacisaponensis</name>
    <dbReference type="NCBI Taxonomy" id="267850"/>
    <lineage>
        <taxon>Bacteria</taxon>
        <taxon>Pseudomonadati</taxon>
        <taxon>Pseudomonadota</taxon>
        <taxon>Gammaproteobacteria</taxon>
        <taxon>Oceanospirillales</taxon>
        <taxon>Oceanospirillaceae</taxon>
        <taxon>Nitrincola</taxon>
    </lineage>
</organism>